<dbReference type="Proteomes" id="UP000694240">
    <property type="component" value="Chromosome 1"/>
</dbReference>
<feature type="domain" description="Zinc knuckle CX2CX4HX4C" evidence="6">
    <location>
        <begin position="127"/>
        <end position="170"/>
    </location>
</feature>
<feature type="compositionally biased region" description="Polar residues" evidence="1">
    <location>
        <begin position="453"/>
        <end position="467"/>
    </location>
</feature>
<evidence type="ECO:0000313" key="8">
    <source>
        <dbReference type="Proteomes" id="UP000694240"/>
    </source>
</evidence>
<evidence type="ECO:0000313" key="7">
    <source>
        <dbReference type="EMBL" id="KAG7651161.1"/>
    </source>
</evidence>
<dbReference type="CDD" id="cd06222">
    <property type="entry name" value="RNase_H_like"/>
    <property type="match status" value="1"/>
</dbReference>
<feature type="compositionally biased region" description="Basic and acidic residues" evidence="1">
    <location>
        <begin position="238"/>
        <end position="294"/>
    </location>
</feature>
<dbReference type="Pfam" id="PF14392">
    <property type="entry name" value="zf-CCHC_4"/>
    <property type="match status" value="1"/>
</dbReference>
<dbReference type="InterPro" id="IPR002156">
    <property type="entry name" value="RNaseH_domain"/>
</dbReference>
<proteinExistence type="predicted"/>
<evidence type="ECO:0000259" key="6">
    <source>
        <dbReference type="Pfam" id="PF14392"/>
    </source>
</evidence>
<feature type="domain" description="Reverse transcriptase zinc-binding" evidence="5">
    <location>
        <begin position="1445"/>
        <end position="1531"/>
    </location>
</feature>
<name>A0A8T2GUB6_9BRAS</name>
<dbReference type="PANTHER" id="PTHR46890">
    <property type="entry name" value="NON-LTR RETROLELEMENT REVERSE TRANSCRIPTASE-LIKE PROTEIN-RELATED"/>
    <property type="match status" value="1"/>
</dbReference>
<feature type="compositionally biased region" description="Basic and acidic residues" evidence="1">
    <location>
        <begin position="195"/>
        <end position="216"/>
    </location>
</feature>
<feature type="compositionally biased region" description="Basic residues" evidence="1">
    <location>
        <begin position="488"/>
        <end position="499"/>
    </location>
</feature>
<accession>A0A8T2GUB6</accession>
<dbReference type="InterPro" id="IPR005135">
    <property type="entry name" value="Endo/exonuclease/phosphatase"/>
</dbReference>
<feature type="domain" description="Reverse transcriptase" evidence="2">
    <location>
        <begin position="1021"/>
        <end position="1242"/>
    </location>
</feature>
<dbReference type="GO" id="GO:0004523">
    <property type="term" value="F:RNA-DNA hybrid ribonuclease activity"/>
    <property type="evidence" value="ECO:0007669"/>
    <property type="project" value="InterPro"/>
</dbReference>
<sequence>MSNKYTRNEKAKWVAGSLRVSRRSPVRIPSRDTSGLVAENKLTLMGRVTNPKIQKAKAVVEYLPQFWKLENRVTGRELGSDLFQIHKLPALLWDDQTVRTIGRELGPVIGQDSAHARVRVEINGLLPLEMSVPIRLPSGEVTLVELEYEKLEKHCFHCLSLAHEKKNCPKLQDSAPDRIPAKALGISQHLTLQKIDVDKRRQDHRKEAKGDFKESKPSSILASERRTSRNPLPPPPRRLPDSRFEHSAPHNDLRRQHWRPADYSRHQYQGRHHDDRHDSRAGYTRNGRDNRERLSFSSRLSLRDSSIRDRSSHSDSAERPSRRPGSRREAQSVEGFRRNNSRSPTVQRSAELLTPPPNPPREPMGSPPIPPLMIRNCQEAEIEPAAITISRERRPALERLSLPGTNDAYHPSVGKSVDSTVLQDVEVQYLEDVEPNYLLTTPSVLRFNDDQAGPSNPMSNLGGSQQTERVHTSLRLGPSPKDPTVKQPKAKAKASKAKATRVAAKPKENTAPKRRVPRTAAITRGAKSPLQGTKLRKLNMIRSTNPPKKKLCVEQPAATVDDVDVVVASPIFRRLTEIPHAISPDIMFLMETKNSDDFIANKFLWMGYSNKFTVPPTGMGGELALLWKEDLNITILSSSKNFIDVELSYRGVRSFITFVYGSPQRENRAAFWTHLSTLGADRELPCLLTGDFNEILENAKKVGGPPRWEGSFLNFRSFVSQHGLWDQKHSGCPLSWRGMHHTHFVQSRLDRALSNYAWSEAYPAGRCRYLRFEGSDHRHVAIYFNVLKHKSRSPFRFDRRLIEKPEIAELIKDAWNLCEDASIIAKLNLCRRRIIDCAKEQQRNSCEKIKATHEELERELSDPNPNQPVITLLYATLDLAYKEEESVWRQRSRIQWLQGGDRNSSYFHAVTRGRRKMNAFTVIEDESGTAFFEEEHMAKVISEYFQNIFTSNLSEDFSLVEDVLQLKLTSEMNEFLIAIPDDKEIKAAAFSISAHKAPGPDGFSASFYHAYWRIIGADLSRDIRPIALCTTHYKIIAKILTKRLQPLLPLLISKHQSAFVPHRAISDNVLITHETLHFLRTSEAKKFCSMAVKTDMSKAYDRIEWGFLKAVLTRFGFHENWIAWIMTCVKTVSYSFLLNGSPQGKVIPSRGLRQGDPLSPYLFILCTEVLSDLCTKAQVNGSLPGIRVARASPLVNHLLFADDTMFFCKSSPTCCSALLSIFASYEKVSGQMINLSKSSITFSSKTPPECKLRVKETLHISNEGGIGKYLGLPEHFGRKKEISLRLLSTKFVNGLIVGPHLTLPKHAGGLGFRDVELLNDALLAKVGWRLIQDPTTLLARVLLGKYCHSSSFMEASSAPAVASHGWRSILLGRDILKKGLGWSVGNGADIRLWQDPWLSLSHPKCPFGPPTLAASSLLVRDLLDPVTNEWNVDAVRQHLPQSGIYSTKTGYSVAKTPLSTVPPTDWNKIIWQIKTAPKLQNFLWKVSHQALALGSNLAKRGLCETASCRRCGLWEDEIHVFASCPFAAKVWDLAPGLHKPSHAAPDSVTHLLYGACLMRNLPPTGIGSTPLAPWIFWNLWKARNKLLFEDKHYTEHETILKAITDAREWFKAQTLVIKIPKPKFPATAPRRNLVQHCVHVDAAWLASSRRCGMGWTFTGPDSTTISSFTANREFVASALVAEALAMRCALTMATDDPDIASLTVMSDSQVLITMINSKESTTELKGILHDIALLTLLRAANVLADSLAKSALVALSAPLSVGM</sequence>
<feature type="region of interest" description="Disordered" evidence="1">
    <location>
        <begin position="195"/>
        <end position="372"/>
    </location>
</feature>
<comment type="caution">
    <text evidence="7">The sequence shown here is derived from an EMBL/GenBank/DDBJ whole genome shotgun (WGS) entry which is preliminary data.</text>
</comment>
<dbReference type="InterPro" id="IPR026960">
    <property type="entry name" value="RVT-Znf"/>
</dbReference>
<evidence type="ECO:0000259" key="3">
    <source>
        <dbReference type="Pfam" id="PF03372"/>
    </source>
</evidence>
<dbReference type="Pfam" id="PF03372">
    <property type="entry name" value="Exo_endo_phos"/>
    <property type="match status" value="1"/>
</dbReference>
<dbReference type="InterPro" id="IPR000477">
    <property type="entry name" value="RT_dom"/>
</dbReference>
<dbReference type="Pfam" id="PF13966">
    <property type="entry name" value="zf-RVT"/>
    <property type="match status" value="1"/>
</dbReference>
<feature type="compositionally biased region" description="Pro residues" evidence="1">
    <location>
        <begin position="354"/>
        <end position="371"/>
    </location>
</feature>
<dbReference type="PANTHER" id="PTHR46890:SF48">
    <property type="entry name" value="RNA-DIRECTED DNA POLYMERASE"/>
    <property type="match status" value="1"/>
</dbReference>
<evidence type="ECO:0000259" key="5">
    <source>
        <dbReference type="Pfam" id="PF13966"/>
    </source>
</evidence>
<dbReference type="InterPro" id="IPR044730">
    <property type="entry name" value="RNase_H-like_dom_plant"/>
</dbReference>
<dbReference type="Pfam" id="PF00078">
    <property type="entry name" value="RVT_1"/>
    <property type="match status" value="1"/>
</dbReference>
<evidence type="ECO:0000256" key="1">
    <source>
        <dbReference type="SAM" id="MobiDB-lite"/>
    </source>
</evidence>
<feature type="region of interest" description="Disordered" evidence="1">
    <location>
        <begin position="448"/>
        <end position="515"/>
    </location>
</feature>
<feature type="compositionally biased region" description="Basic and acidic residues" evidence="1">
    <location>
        <begin position="301"/>
        <end position="337"/>
    </location>
</feature>
<dbReference type="InterPro" id="IPR052343">
    <property type="entry name" value="Retrotransposon-Effector_Assoc"/>
</dbReference>
<dbReference type="GO" id="GO:0003676">
    <property type="term" value="F:nucleic acid binding"/>
    <property type="evidence" value="ECO:0007669"/>
    <property type="project" value="InterPro"/>
</dbReference>
<keyword evidence="8" id="KW-1185">Reference proteome</keyword>
<evidence type="ECO:0000259" key="2">
    <source>
        <dbReference type="Pfam" id="PF00078"/>
    </source>
</evidence>
<dbReference type="InterPro" id="IPR025836">
    <property type="entry name" value="Zn_knuckle_CX2CX4HX4C"/>
</dbReference>
<dbReference type="EMBL" id="JAEFBK010000001">
    <property type="protein sequence ID" value="KAG7651161.1"/>
    <property type="molecule type" value="Genomic_DNA"/>
</dbReference>
<feature type="domain" description="Endonuclease/exonuclease/phosphatase" evidence="3">
    <location>
        <begin position="574"/>
        <end position="777"/>
    </location>
</feature>
<feature type="domain" description="RNase H type-1" evidence="4">
    <location>
        <begin position="1640"/>
        <end position="1732"/>
    </location>
</feature>
<dbReference type="Pfam" id="PF13456">
    <property type="entry name" value="RVT_3"/>
    <property type="match status" value="1"/>
</dbReference>
<reference evidence="7 8" key="1">
    <citation type="submission" date="2020-12" db="EMBL/GenBank/DDBJ databases">
        <title>Concerted genomic and epigenomic changes stabilize Arabidopsis allopolyploids.</title>
        <authorList>
            <person name="Chen Z."/>
        </authorList>
    </citation>
    <scope>NUCLEOTIDE SEQUENCE [LARGE SCALE GENOMIC DNA]</scope>
    <source>
        <strain evidence="7">Allo738</strain>
        <tissue evidence="7">Leaf</tissue>
    </source>
</reference>
<organism evidence="7 8">
    <name type="scientific">Arabidopsis thaliana x Arabidopsis arenosa</name>
    <dbReference type="NCBI Taxonomy" id="1240361"/>
    <lineage>
        <taxon>Eukaryota</taxon>
        <taxon>Viridiplantae</taxon>
        <taxon>Streptophyta</taxon>
        <taxon>Embryophyta</taxon>
        <taxon>Tracheophyta</taxon>
        <taxon>Spermatophyta</taxon>
        <taxon>Magnoliopsida</taxon>
        <taxon>eudicotyledons</taxon>
        <taxon>Gunneridae</taxon>
        <taxon>Pentapetalae</taxon>
        <taxon>rosids</taxon>
        <taxon>malvids</taxon>
        <taxon>Brassicales</taxon>
        <taxon>Brassicaceae</taxon>
        <taxon>Camelineae</taxon>
        <taxon>Arabidopsis</taxon>
    </lineage>
</organism>
<gene>
    <name evidence="7" type="ORF">ISN45_At01g060460</name>
</gene>
<evidence type="ECO:0000259" key="4">
    <source>
        <dbReference type="Pfam" id="PF13456"/>
    </source>
</evidence>
<protein>
    <submittedName>
        <fullName evidence="7">Ribonuclease H domain</fullName>
    </submittedName>
</protein>
<dbReference type="CDD" id="cd01650">
    <property type="entry name" value="RT_nLTR_like"/>
    <property type="match status" value="1"/>
</dbReference>